<organism evidence="8 9">
    <name type="scientific">Anaerotalea alkaliphila</name>
    <dbReference type="NCBI Taxonomy" id="2662126"/>
    <lineage>
        <taxon>Bacteria</taxon>
        <taxon>Bacillati</taxon>
        <taxon>Bacillota</taxon>
        <taxon>Clostridia</taxon>
        <taxon>Eubacteriales</taxon>
        <taxon>Anaerotalea</taxon>
    </lineage>
</organism>
<evidence type="ECO:0000256" key="1">
    <source>
        <dbReference type="ARBA" id="ARBA00000385"/>
    </source>
</evidence>
<dbReference type="GO" id="GO:0003723">
    <property type="term" value="F:RNA binding"/>
    <property type="evidence" value="ECO:0007669"/>
    <property type="project" value="InterPro"/>
</dbReference>
<dbReference type="InterPro" id="IPR020103">
    <property type="entry name" value="PsdUridine_synth_cat_dom_sf"/>
</dbReference>
<dbReference type="GO" id="GO:1990481">
    <property type="term" value="P:mRNA pseudouridine synthesis"/>
    <property type="evidence" value="ECO:0007669"/>
    <property type="project" value="TreeGrafter"/>
</dbReference>
<evidence type="ECO:0000256" key="5">
    <source>
        <dbReference type="HAMAP-Rule" id="MF_01080"/>
    </source>
</evidence>
<name>A0A7X5HTD6_9FIRM</name>
<dbReference type="AlphaFoldDB" id="A0A7X5HTD6"/>
<evidence type="ECO:0000256" key="2">
    <source>
        <dbReference type="ARBA" id="ARBA00005642"/>
    </source>
</evidence>
<dbReference type="EMBL" id="JAAEEH010000001">
    <property type="protein sequence ID" value="NDL66323.1"/>
    <property type="molecule type" value="Genomic_DNA"/>
</dbReference>
<dbReference type="Gene3D" id="3.30.2350.10">
    <property type="entry name" value="Pseudouridine synthase"/>
    <property type="match status" value="1"/>
</dbReference>
<proteinExistence type="inferred from homology"/>
<dbReference type="GO" id="GO:0160148">
    <property type="term" value="F:tRNA pseudouridine(55) synthase activity"/>
    <property type="evidence" value="ECO:0007669"/>
    <property type="project" value="UniProtKB-EC"/>
</dbReference>
<dbReference type="Pfam" id="PF01509">
    <property type="entry name" value="TruB_N"/>
    <property type="match status" value="1"/>
</dbReference>
<dbReference type="RefSeq" id="WP_162369041.1">
    <property type="nucleotide sequence ID" value="NZ_JAAEEH010000001.1"/>
</dbReference>
<dbReference type="EC" id="5.4.99.25" evidence="5"/>
<keyword evidence="3 5" id="KW-0819">tRNA processing</keyword>
<dbReference type="InterPro" id="IPR014780">
    <property type="entry name" value="tRNA_psdUridine_synth_TruB"/>
</dbReference>
<dbReference type="SUPFAM" id="SSF55120">
    <property type="entry name" value="Pseudouridine synthase"/>
    <property type="match status" value="1"/>
</dbReference>
<evidence type="ECO:0000256" key="3">
    <source>
        <dbReference type="ARBA" id="ARBA00022694"/>
    </source>
</evidence>
<comment type="function">
    <text evidence="5">Responsible for synthesis of pseudouridine from uracil-55 in the psi GC loop of transfer RNAs.</text>
</comment>
<feature type="active site" description="Nucleophile" evidence="5">
    <location>
        <position position="39"/>
    </location>
</feature>
<accession>A0A7X5HTD6</accession>
<keyword evidence="9" id="KW-1185">Reference proteome</keyword>
<evidence type="ECO:0000313" key="8">
    <source>
        <dbReference type="EMBL" id="NDL66323.1"/>
    </source>
</evidence>
<dbReference type="PANTHER" id="PTHR13767:SF2">
    <property type="entry name" value="PSEUDOURIDYLATE SYNTHASE TRUB1"/>
    <property type="match status" value="1"/>
</dbReference>
<dbReference type="NCBIfam" id="TIGR00431">
    <property type="entry name" value="TruB"/>
    <property type="match status" value="1"/>
</dbReference>
<dbReference type="Pfam" id="PF16198">
    <property type="entry name" value="TruB_C_2"/>
    <property type="match status" value="1"/>
</dbReference>
<reference evidence="8 9" key="1">
    <citation type="submission" date="2020-01" db="EMBL/GenBank/DDBJ databases">
        <title>Anaeroalcalibacter tamaniensis gen. nov., sp. nov., moderately halophilic strictly anaerobic fermenter bacterium from mud volcano of Taman peninsula.</title>
        <authorList>
            <person name="Frolova A."/>
            <person name="Merkel A.Y."/>
            <person name="Slobodkin A.I."/>
        </authorList>
    </citation>
    <scope>NUCLEOTIDE SEQUENCE [LARGE SCALE GENOMIC DNA]</scope>
    <source>
        <strain evidence="8 9">F-3ap</strain>
    </source>
</reference>
<evidence type="ECO:0000259" key="6">
    <source>
        <dbReference type="Pfam" id="PF01509"/>
    </source>
</evidence>
<dbReference type="CDD" id="cd02573">
    <property type="entry name" value="PseudoU_synth_EcTruB"/>
    <property type="match status" value="1"/>
</dbReference>
<dbReference type="HAMAP" id="MF_01080">
    <property type="entry name" value="TruB_bact"/>
    <property type="match status" value="1"/>
</dbReference>
<protein>
    <recommendedName>
        <fullName evidence="5">tRNA pseudouridine synthase B</fullName>
        <ecNumber evidence="5">5.4.99.25</ecNumber>
    </recommendedName>
    <alternativeName>
        <fullName evidence="5">tRNA pseudouridine(55) synthase</fullName>
        <shortName evidence="5">Psi55 synthase</shortName>
    </alternativeName>
    <alternativeName>
        <fullName evidence="5">tRNA pseudouridylate synthase</fullName>
    </alternativeName>
    <alternativeName>
        <fullName evidence="5">tRNA-uridine isomerase</fullName>
    </alternativeName>
</protein>
<sequence>MHDGIINIYKEKGFTSFDVVAILRRKFGTRKVGHTGTLDPEAEGVLPVCLGKATKAVEYLVEKDKTYRATMVLGTVTDTQDHTGRILRESPVAVEPAQVEQVLGEFVGNILQVPPMYSALKVQGQKLCDLARKGREVERKPRETTIHSISDIHWDSPREVSFTVDCSKGTYIRTLCHDAGERLGCGAHMGALVRTRSGDWKIQDSIPLSAILDKEAWEEQNPEGVSHAAYLDSLLTPVDRVFPMESLHVEDIHAKQLMNGNALAWEICGLSTAPEEGVRFKIYKKSTGLEKEAFIGIYKVVLRDGHRILKPEKLFFLG</sequence>
<feature type="domain" description="Pseudouridine synthase II N-terminal" evidence="6">
    <location>
        <begin position="24"/>
        <end position="172"/>
    </location>
</feature>
<evidence type="ECO:0000259" key="7">
    <source>
        <dbReference type="Pfam" id="PF16198"/>
    </source>
</evidence>
<dbReference type="Proteomes" id="UP000461585">
    <property type="component" value="Unassembled WGS sequence"/>
</dbReference>
<comment type="catalytic activity">
    <reaction evidence="1 5">
        <text>uridine(55) in tRNA = pseudouridine(55) in tRNA</text>
        <dbReference type="Rhea" id="RHEA:42532"/>
        <dbReference type="Rhea" id="RHEA-COMP:10101"/>
        <dbReference type="Rhea" id="RHEA-COMP:10102"/>
        <dbReference type="ChEBI" id="CHEBI:65314"/>
        <dbReference type="ChEBI" id="CHEBI:65315"/>
        <dbReference type="EC" id="5.4.99.25"/>
    </reaction>
</comment>
<evidence type="ECO:0000313" key="9">
    <source>
        <dbReference type="Proteomes" id="UP000461585"/>
    </source>
</evidence>
<dbReference type="PANTHER" id="PTHR13767">
    <property type="entry name" value="TRNA-PSEUDOURIDINE SYNTHASE"/>
    <property type="match status" value="1"/>
</dbReference>
<dbReference type="InterPro" id="IPR032819">
    <property type="entry name" value="TruB_C"/>
</dbReference>
<evidence type="ECO:0000256" key="4">
    <source>
        <dbReference type="ARBA" id="ARBA00023235"/>
    </source>
</evidence>
<feature type="domain" description="tRNA pseudouridylate synthase B C-terminal" evidence="7">
    <location>
        <begin position="173"/>
        <end position="241"/>
    </location>
</feature>
<comment type="similarity">
    <text evidence="2 5">Belongs to the pseudouridine synthase TruB family. Type 1 subfamily.</text>
</comment>
<dbReference type="GO" id="GO:0031119">
    <property type="term" value="P:tRNA pseudouridine synthesis"/>
    <property type="evidence" value="ECO:0007669"/>
    <property type="project" value="UniProtKB-UniRule"/>
</dbReference>
<gene>
    <name evidence="5 8" type="primary">truB</name>
    <name evidence="8" type="ORF">GXN74_00995</name>
</gene>
<comment type="caution">
    <text evidence="8">The sequence shown here is derived from an EMBL/GenBank/DDBJ whole genome shotgun (WGS) entry which is preliminary data.</text>
</comment>
<keyword evidence="4 5" id="KW-0413">Isomerase</keyword>
<dbReference type="InterPro" id="IPR002501">
    <property type="entry name" value="PsdUridine_synth_N"/>
</dbReference>